<evidence type="ECO:0000313" key="2">
    <source>
        <dbReference type="Proteomes" id="UP000265520"/>
    </source>
</evidence>
<dbReference type="Proteomes" id="UP000265520">
    <property type="component" value="Unassembled WGS sequence"/>
</dbReference>
<organism evidence="1 2">
    <name type="scientific">Trifolium medium</name>
    <dbReference type="NCBI Taxonomy" id="97028"/>
    <lineage>
        <taxon>Eukaryota</taxon>
        <taxon>Viridiplantae</taxon>
        <taxon>Streptophyta</taxon>
        <taxon>Embryophyta</taxon>
        <taxon>Tracheophyta</taxon>
        <taxon>Spermatophyta</taxon>
        <taxon>Magnoliopsida</taxon>
        <taxon>eudicotyledons</taxon>
        <taxon>Gunneridae</taxon>
        <taxon>Pentapetalae</taxon>
        <taxon>rosids</taxon>
        <taxon>fabids</taxon>
        <taxon>Fabales</taxon>
        <taxon>Fabaceae</taxon>
        <taxon>Papilionoideae</taxon>
        <taxon>50 kb inversion clade</taxon>
        <taxon>NPAAA clade</taxon>
        <taxon>Hologalegina</taxon>
        <taxon>IRL clade</taxon>
        <taxon>Trifolieae</taxon>
        <taxon>Trifolium</taxon>
    </lineage>
</organism>
<proteinExistence type="predicted"/>
<dbReference type="PANTHER" id="PTHR33116">
    <property type="entry name" value="REVERSE TRANSCRIPTASE ZINC-BINDING DOMAIN-CONTAINING PROTEIN-RELATED-RELATED"/>
    <property type="match status" value="1"/>
</dbReference>
<accession>A0A392Q4K5</accession>
<reference evidence="1 2" key="1">
    <citation type="journal article" date="2018" name="Front. Plant Sci.">
        <title>Red Clover (Trifolium pratense) and Zigzag Clover (T. medium) - A Picture of Genomic Similarities and Differences.</title>
        <authorList>
            <person name="Dluhosova J."/>
            <person name="Istvanek J."/>
            <person name="Nedelnik J."/>
            <person name="Repkova J."/>
        </authorList>
    </citation>
    <scope>NUCLEOTIDE SEQUENCE [LARGE SCALE GENOMIC DNA]</scope>
    <source>
        <strain evidence="2">cv. 10/8</strain>
        <tissue evidence="1">Leaf</tissue>
    </source>
</reference>
<protein>
    <submittedName>
        <fullName evidence="1">Putative ribonuclease H protein</fullName>
    </submittedName>
</protein>
<comment type="caution">
    <text evidence="1">The sequence shown here is derived from an EMBL/GenBank/DDBJ whole genome shotgun (WGS) entry which is preliminary data.</text>
</comment>
<evidence type="ECO:0000313" key="1">
    <source>
        <dbReference type="EMBL" id="MCI18769.1"/>
    </source>
</evidence>
<name>A0A392Q4K5_9FABA</name>
<dbReference type="AlphaFoldDB" id="A0A392Q4K5"/>
<keyword evidence="2" id="KW-1185">Reference proteome</keyword>
<dbReference type="PANTHER" id="PTHR33116:SF78">
    <property type="entry name" value="OS12G0587133 PROTEIN"/>
    <property type="match status" value="1"/>
</dbReference>
<sequence>YLGIPALGRAPRRNDFQYLVEKVKSKLAGWKAQQLSLAGRIILAKSVIQAIPTYPMISTKVPRGCLNEIKKIQRSFIWGDSDERWCAHLIGWNTMMLPKSQGGLGFKDLHIMNDACLLKMSWALLRGEYSLWGQVLLGKYGRGMNVHDGVVAHQADSSFGKQLSNYGQSYNSICFGR</sequence>
<dbReference type="EMBL" id="LXQA010111719">
    <property type="protein sequence ID" value="MCI18769.1"/>
    <property type="molecule type" value="Genomic_DNA"/>
</dbReference>
<feature type="non-terminal residue" evidence="1">
    <location>
        <position position="1"/>
    </location>
</feature>